<feature type="transmembrane region" description="Helical" evidence="9">
    <location>
        <begin position="414"/>
        <end position="441"/>
    </location>
</feature>
<keyword evidence="3 9" id="KW-0812">Transmembrane</keyword>
<dbReference type="InterPro" id="IPR047259">
    <property type="entry name" value="QUIRKY-like"/>
</dbReference>
<dbReference type="SMART" id="SM00239">
    <property type="entry name" value="C2"/>
    <property type="match status" value="1"/>
</dbReference>
<dbReference type="EMBL" id="JAYDYQ010002688">
    <property type="protein sequence ID" value="KAK4476406.1"/>
    <property type="molecule type" value="Genomic_DNA"/>
</dbReference>
<evidence type="ECO:0000256" key="9">
    <source>
        <dbReference type="SAM" id="Phobius"/>
    </source>
</evidence>
<dbReference type="PROSITE" id="PS50004">
    <property type="entry name" value="C2"/>
    <property type="match status" value="1"/>
</dbReference>
<evidence type="ECO:0000256" key="6">
    <source>
        <dbReference type="ARBA" id="ARBA00022989"/>
    </source>
</evidence>
<evidence type="ECO:0000256" key="2">
    <source>
        <dbReference type="ARBA" id="ARBA00007923"/>
    </source>
</evidence>
<evidence type="ECO:0000256" key="7">
    <source>
        <dbReference type="ARBA" id="ARBA00023136"/>
    </source>
</evidence>
<protein>
    <recommendedName>
        <fullName evidence="10">C2 domain-containing protein</fullName>
    </recommendedName>
</protein>
<organism evidence="11 12">
    <name type="scientific">Penstemon davidsonii</name>
    <dbReference type="NCBI Taxonomy" id="160366"/>
    <lineage>
        <taxon>Eukaryota</taxon>
        <taxon>Viridiplantae</taxon>
        <taxon>Streptophyta</taxon>
        <taxon>Embryophyta</taxon>
        <taxon>Tracheophyta</taxon>
        <taxon>Spermatophyta</taxon>
        <taxon>Magnoliopsida</taxon>
        <taxon>eudicotyledons</taxon>
        <taxon>Gunneridae</taxon>
        <taxon>Pentapetalae</taxon>
        <taxon>asterids</taxon>
        <taxon>lamiids</taxon>
        <taxon>Lamiales</taxon>
        <taxon>Plantaginaceae</taxon>
        <taxon>Cheloneae</taxon>
        <taxon>Penstemon</taxon>
    </lineage>
</organism>
<dbReference type="InterPro" id="IPR035892">
    <property type="entry name" value="C2_domain_sf"/>
</dbReference>
<evidence type="ECO:0000256" key="4">
    <source>
        <dbReference type="ARBA" id="ARBA00022737"/>
    </source>
</evidence>
<gene>
    <name evidence="11" type="ORF">RD792_015557</name>
</gene>
<feature type="region of interest" description="Disordered" evidence="8">
    <location>
        <begin position="1"/>
        <end position="40"/>
    </location>
</feature>
<sequence>MECKSPSTEGEPSAKERARIENSSFSIPSPPRGYFPRPRVGGRELFKLSSSAARPRGPAQLKTHGREVWSRGREPEETLMIQPNTFDPYRKIHFTLGVQAMAVPRGISGVVSTEVMWGIFPPATQKKVEKLNSRVHLRISFDGGYHVLDELTHYSSDLRPTGRQLWKPAIGVLEIGILSAQNLTAMKTKDGRGFTDAYCVAKYGQKWIRTRTILNNFNPKWNEQYTWEVYDPCTVITIGVFDNSQLQGGNANSNGNANAKDSKIGKVRIRLSTLETDRVYTHSYPLIVLSPSGVKKMGEIQLAVRFSCASLINMLTMYTQPLLPNLHYIHPLTTHQIEILRHQATQIVSTRLSRAEPPLRKEVVEYMLDVGSNMWSVRRSKANHSRIAWILSALVKIIKWFDQICEWKSPFITILVHILFLAFVCFPWMIFSTIFFYLFLIGTWNYRLRPRHPPHMDVRLSQADVAQKDELEEEFDTFPTSLKQVDVVKMRYDRLRAIASRVQTLFGDLATQGERFYNLLTWRDPRATALFLIFCLVASLVLYVTPPKAVISVMGFYTMRHPRFRDQLPSYPMNFLRRLPAKTDGLL</sequence>
<dbReference type="Pfam" id="PF00168">
    <property type="entry name" value="C2"/>
    <property type="match status" value="1"/>
</dbReference>
<comment type="similarity">
    <text evidence="2">Belongs to the MCTP family.</text>
</comment>
<keyword evidence="6 9" id="KW-1133">Transmembrane helix</keyword>
<dbReference type="CDD" id="cd08379">
    <property type="entry name" value="C2D_MCTP_PRT_plant"/>
    <property type="match status" value="1"/>
</dbReference>
<dbReference type="InterPro" id="IPR047255">
    <property type="entry name" value="C2D_MCTP_PRT_plant"/>
</dbReference>
<name>A0ABR0CIW1_9LAMI</name>
<evidence type="ECO:0000256" key="3">
    <source>
        <dbReference type="ARBA" id="ARBA00022692"/>
    </source>
</evidence>
<feature type="domain" description="C2" evidence="10">
    <location>
        <begin position="154"/>
        <end position="284"/>
    </location>
</feature>
<accession>A0ABR0CIW1</accession>
<evidence type="ECO:0000256" key="5">
    <source>
        <dbReference type="ARBA" id="ARBA00022837"/>
    </source>
</evidence>
<proteinExistence type="inferred from homology"/>
<dbReference type="SUPFAM" id="SSF49562">
    <property type="entry name" value="C2 domain (Calcium/lipid-binding domain, CaLB)"/>
    <property type="match status" value="1"/>
</dbReference>
<feature type="transmembrane region" description="Helical" evidence="9">
    <location>
        <begin position="527"/>
        <end position="545"/>
    </location>
</feature>
<keyword evidence="7 9" id="KW-0472">Membrane</keyword>
<dbReference type="PANTHER" id="PTHR31425:SF49">
    <property type="entry name" value="PROTEIN QUIRKY-LIKE"/>
    <property type="match status" value="1"/>
</dbReference>
<evidence type="ECO:0000256" key="8">
    <source>
        <dbReference type="SAM" id="MobiDB-lite"/>
    </source>
</evidence>
<feature type="compositionally biased region" description="Polar residues" evidence="8">
    <location>
        <begin position="1"/>
        <end position="10"/>
    </location>
</feature>
<comment type="caution">
    <text evidence="11">The sequence shown here is derived from an EMBL/GenBank/DDBJ whole genome shotgun (WGS) entry which is preliminary data.</text>
</comment>
<keyword evidence="4" id="KW-0677">Repeat</keyword>
<dbReference type="PANTHER" id="PTHR31425">
    <property type="entry name" value="PHOSPHORIBOSYLANTHRANILATE TRANSFERASE ISOFORM 1"/>
    <property type="match status" value="1"/>
</dbReference>
<keyword evidence="5" id="KW-0106">Calcium</keyword>
<comment type="subcellular location">
    <subcellularLocation>
        <location evidence="1">Membrane</location>
        <topology evidence="1">Multi-pass membrane protein</topology>
    </subcellularLocation>
</comment>
<dbReference type="InterPro" id="IPR013583">
    <property type="entry name" value="MCTP_C"/>
</dbReference>
<dbReference type="Proteomes" id="UP001291926">
    <property type="component" value="Unassembled WGS sequence"/>
</dbReference>
<evidence type="ECO:0000256" key="1">
    <source>
        <dbReference type="ARBA" id="ARBA00004141"/>
    </source>
</evidence>
<evidence type="ECO:0000259" key="10">
    <source>
        <dbReference type="PROSITE" id="PS50004"/>
    </source>
</evidence>
<dbReference type="InterPro" id="IPR000008">
    <property type="entry name" value="C2_dom"/>
</dbReference>
<reference evidence="11 12" key="1">
    <citation type="journal article" date="2023" name="bioRxiv">
        <title>Genome report: Whole genome sequence and annotation of Penstemon davidsonii.</title>
        <authorList>
            <person name="Ostevik K.L."/>
            <person name="Alabady M."/>
            <person name="Zhang M."/>
            <person name="Rausher M.D."/>
        </authorList>
    </citation>
    <scope>NUCLEOTIDE SEQUENCE [LARGE SCALE GENOMIC DNA]</scope>
    <source>
        <strain evidence="11">DNT005</strain>
        <tissue evidence="11">Whole leaf</tissue>
    </source>
</reference>
<dbReference type="Gene3D" id="2.60.40.150">
    <property type="entry name" value="C2 domain"/>
    <property type="match status" value="1"/>
</dbReference>
<dbReference type="Pfam" id="PF08372">
    <property type="entry name" value="PRT_C"/>
    <property type="match status" value="1"/>
</dbReference>
<evidence type="ECO:0000313" key="12">
    <source>
        <dbReference type="Proteomes" id="UP001291926"/>
    </source>
</evidence>
<evidence type="ECO:0000313" key="11">
    <source>
        <dbReference type="EMBL" id="KAK4476406.1"/>
    </source>
</evidence>
<keyword evidence="12" id="KW-1185">Reference proteome</keyword>